<dbReference type="GO" id="GO:0005886">
    <property type="term" value="C:plasma membrane"/>
    <property type="evidence" value="ECO:0007669"/>
    <property type="project" value="UniProtKB-SubCell"/>
</dbReference>
<evidence type="ECO:0000313" key="3">
    <source>
        <dbReference type="Proteomes" id="UP000241762"/>
    </source>
</evidence>
<sequence>MRKILQYIITLPIKAYRLLVSPYISCCKFHPSCSQYALDALNRYGLIKGAWKICCRLIRCNPFSKGGIDPA</sequence>
<organism evidence="2 3">
    <name type="scientific">Candidatus Phycorickettsia trachydisci</name>
    <dbReference type="NCBI Taxonomy" id="2115978"/>
    <lineage>
        <taxon>Bacteria</taxon>
        <taxon>Pseudomonadati</taxon>
        <taxon>Pseudomonadota</taxon>
        <taxon>Alphaproteobacteria</taxon>
        <taxon>Rickettsiales</taxon>
        <taxon>Rickettsiaceae</taxon>
        <taxon>Candidatus Phycorickettsia</taxon>
    </lineage>
</organism>
<dbReference type="NCBIfam" id="TIGR00278">
    <property type="entry name" value="membrane protein insertion efficiency factor YidD"/>
    <property type="match status" value="1"/>
</dbReference>
<dbReference type="PANTHER" id="PTHR33383:SF1">
    <property type="entry name" value="MEMBRANE PROTEIN INSERTION EFFICIENCY FACTOR-RELATED"/>
    <property type="match status" value="1"/>
</dbReference>
<dbReference type="HAMAP" id="MF_00386">
    <property type="entry name" value="UPF0161_YidD"/>
    <property type="match status" value="1"/>
</dbReference>
<keyword evidence="1" id="KW-0472">Membrane</keyword>
<name>A0A2P1P8G8_9RICK</name>
<dbReference type="Pfam" id="PF01809">
    <property type="entry name" value="YidD"/>
    <property type="match status" value="1"/>
</dbReference>
<comment type="function">
    <text evidence="1">Could be involved in insertion of integral membrane proteins into the membrane.</text>
</comment>
<dbReference type="PANTHER" id="PTHR33383">
    <property type="entry name" value="MEMBRANE PROTEIN INSERTION EFFICIENCY FACTOR-RELATED"/>
    <property type="match status" value="1"/>
</dbReference>
<dbReference type="SMART" id="SM01234">
    <property type="entry name" value="Haemolytic"/>
    <property type="match status" value="1"/>
</dbReference>
<dbReference type="AlphaFoldDB" id="A0A2P1P8G8"/>
<comment type="subcellular location">
    <subcellularLocation>
        <location evidence="1">Cell membrane</location>
        <topology evidence="1">Peripheral membrane protein</topology>
        <orientation evidence="1">Cytoplasmic side</orientation>
    </subcellularLocation>
</comment>
<dbReference type="OrthoDB" id="9801753at2"/>
<dbReference type="EMBL" id="CP027845">
    <property type="protein sequence ID" value="AVP87568.1"/>
    <property type="molecule type" value="Genomic_DNA"/>
</dbReference>
<evidence type="ECO:0000256" key="1">
    <source>
        <dbReference type="HAMAP-Rule" id="MF_00386"/>
    </source>
</evidence>
<comment type="similarity">
    <text evidence="1">Belongs to the UPF0161 family.</text>
</comment>
<protein>
    <recommendedName>
        <fullName evidence="1">Putative membrane protein insertion efficiency factor</fullName>
    </recommendedName>
</protein>
<accession>A0A2P1P8G8</accession>
<dbReference type="RefSeq" id="WP_106874426.1">
    <property type="nucleotide sequence ID" value="NZ_CP027845.1"/>
</dbReference>
<keyword evidence="3" id="KW-1185">Reference proteome</keyword>
<keyword evidence="1" id="KW-1003">Cell membrane</keyword>
<dbReference type="Proteomes" id="UP000241762">
    <property type="component" value="Chromosome"/>
</dbReference>
<proteinExistence type="inferred from homology"/>
<gene>
    <name evidence="2" type="ORF">phytr_6270</name>
</gene>
<dbReference type="InterPro" id="IPR002696">
    <property type="entry name" value="Membr_insert_effic_factor_YidD"/>
</dbReference>
<evidence type="ECO:0000313" key="2">
    <source>
        <dbReference type="EMBL" id="AVP87568.1"/>
    </source>
</evidence>
<reference evidence="2 3" key="1">
    <citation type="submission" date="2018-03" db="EMBL/GenBank/DDBJ databases">
        <title>A gene transfer event suggests a long-term partnership between eustigmatophyte algae and a novel lineage of endosymbiotic bacteria.</title>
        <authorList>
            <person name="Yurchenko T."/>
            <person name="Sevcikova T."/>
            <person name="Pribyl P."/>
            <person name="El Karkouri K."/>
            <person name="Klimes V."/>
            <person name="Amaral R."/>
            <person name="Zbrankova V."/>
            <person name="Kim E."/>
            <person name="Raoult D."/>
            <person name="Santos L.M.A."/>
            <person name="Elias M."/>
        </authorList>
    </citation>
    <scope>NUCLEOTIDE SEQUENCE [LARGE SCALE GENOMIC DNA]</scope>
    <source>
        <strain evidence="2">CCALA 838</strain>
    </source>
</reference>
<dbReference type="KEGG" id="ptc:phytr_6270"/>